<dbReference type="Pfam" id="PF00072">
    <property type="entry name" value="Response_reg"/>
    <property type="match status" value="1"/>
</dbReference>
<feature type="domain" description="Response regulatory" evidence="6">
    <location>
        <begin position="6"/>
        <end position="120"/>
    </location>
</feature>
<dbReference type="InterPro" id="IPR011006">
    <property type="entry name" value="CheY-like_superfamily"/>
</dbReference>
<evidence type="ECO:0000313" key="8">
    <source>
        <dbReference type="EMBL" id="CAG5076784.1"/>
    </source>
</evidence>
<evidence type="ECO:0000256" key="3">
    <source>
        <dbReference type="ARBA" id="ARBA00023125"/>
    </source>
</evidence>
<dbReference type="GO" id="GO:0000156">
    <property type="term" value="F:phosphorelay response regulator activity"/>
    <property type="evidence" value="ECO:0007669"/>
    <property type="project" value="TreeGrafter"/>
</dbReference>
<dbReference type="GO" id="GO:0005829">
    <property type="term" value="C:cytosol"/>
    <property type="evidence" value="ECO:0007669"/>
    <property type="project" value="TreeGrafter"/>
</dbReference>
<evidence type="ECO:0000256" key="1">
    <source>
        <dbReference type="ARBA" id="ARBA00022553"/>
    </source>
</evidence>
<dbReference type="CDD" id="cd00383">
    <property type="entry name" value="trans_reg_C"/>
    <property type="match status" value="1"/>
</dbReference>
<dbReference type="PANTHER" id="PTHR48111:SF40">
    <property type="entry name" value="PHOSPHATE REGULON TRANSCRIPTIONAL REGULATORY PROTEIN PHOB"/>
    <property type="match status" value="1"/>
</dbReference>
<accession>A0A916N8C9</accession>
<dbReference type="KEGG" id="ptan:CRYO30217_00199"/>
<keyword evidence="9" id="KW-1185">Reference proteome</keyword>
<reference evidence="8" key="1">
    <citation type="submission" date="2021-04" db="EMBL/GenBank/DDBJ databases">
        <authorList>
            <person name="Rodrigo-Torres L."/>
            <person name="Arahal R. D."/>
            <person name="Lucena T."/>
        </authorList>
    </citation>
    <scope>NUCLEOTIDE SEQUENCE</scope>
    <source>
        <strain evidence="8">AS29M-1</strain>
    </source>
</reference>
<organism evidence="8 9">
    <name type="scientific">Parvicella tangerina</name>
    <dbReference type="NCBI Taxonomy" id="2829795"/>
    <lineage>
        <taxon>Bacteria</taxon>
        <taxon>Pseudomonadati</taxon>
        <taxon>Bacteroidota</taxon>
        <taxon>Flavobacteriia</taxon>
        <taxon>Flavobacteriales</taxon>
        <taxon>Parvicellaceae</taxon>
        <taxon>Parvicella</taxon>
    </lineage>
</organism>
<dbReference type="PANTHER" id="PTHR48111">
    <property type="entry name" value="REGULATOR OF RPOS"/>
    <property type="match status" value="1"/>
</dbReference>
<dbReference type="AlphaFoldDB" id="A0A916N8C9"/>
<evidence type="ECO:0000313" key="9">
    <source>
        <dbReference type="Proteomes" id="UP000683507"/>
    </source>
</evidence>
<keyword evidence="3 5" id="KW-0238">DNA-binding</keyword>
<dbReference type="Gene3D" id="6.10.250.690">
    <property type="match status" value="1"/>
</dbReference>
<dbReference type="Gene3D" id="1.10.10.10">
    <property type="entry name" value="Winged helix-like DNA-binding domain superfamily/Winged helix DNA-binding domain"/>
    <property type="match status" value="1"/>
</dbReference>
<dbReference type="PROSITE" id="PS51755">
    <property type="entry name" value="OMPR_PHOB"/>
    <property type="match status" value="1"/>
</dbReference>
<dbReference type="InterPro" id="IPR039420">
    <property type="entry name" value="WalR-like"/>
</dbReference>
<dbReference type="RefSeq" id="WP_258540440.1">
    <property type="nucleotide sequence ID" value="NZ_OU015584.1"/>
</dbReference>
<dbReference type="InterPro" id="IPR036388">
    <property type="entry name" value="WH-like_DNA-bd_sf"/>
</dbReference>
<gene>
    <name evidence="8" type="primary">mprA_1</name>
    <name evidence="8" type="ORF">CRYO30217_00199</name>
</gene>
<dbReference type="GO" id="GO:0006355">
    <property type="term" value="P:regulation of DNA-templated transcription"/>
    <property type="evidence" value="ECO:0007669"/>
    <property type="project" value="InterPro"/>
</dbReference>
<dbReference type="Pfam" id="PF00486">
    <property type="entry name" value="Trans_reg_C"/>
    <property type="match status" value="1"/>
</dbReference>
<keyword evidence="2" id="KW-0902">Two-component regulatory system</keyword>
<dbReference type="SMART" id="SM00448">
    <property type="entry name" value="REC"/>
    <property type="match status" value="1"/>
</dbReference>
<proteinExistence type="predicted"/>
<dbReference type="GO" id="GO:0000976">
    <property type="term" value="F:transcription cis-regulatory region binding"/>
    <property type="evidence" value="ECO:0007669"/>
    <property type="project" value="TreeGrafter"/>
</dbReference>
<dbReference type="EMBL" id="OU015584">
    <property type="protein sequence ID" value="CAG5076784.1"/>
    <property type="molecule type" value="Genomic_DNA"/>
</dbReference>
<evidence type="ECO:0000259" key="6">
    <source>
        <dbReference type="PROSITE" id="PS50110"/>
    </source>
</evidence>
<sequence length="229" mass="26282">MSKKINILLVEDDPNLGALLSEYLIAKGYNCTLATDGQKGYDLFVKEDYDFLILDVMMPVKDGFTLAEEIRGIDKKVPMLFLTAKSLKEDTLKGFAVGADDYMTKPFSMEELLVRIQAIMRRAGSEEEDMTQFQIGKYLFNSEERQLKLGEEQHKLTTKENELLKLLCKNVNGVLERNNALKAVWGDDNYFNGRSMDVYIAKLRKYLKQDENVEIVNVHGKGFKLFVRQ</sequence>
<feature type="DNA-binding region" description="OmpR/PhoB-type" evidence="5">
    <location>
        <begin position="130"/>
        <end position="227"/>
    </location>
</feature>
<dbReference type="Proteomes" id="UP000683507">
    <property type="component" value="Chromosome"/>
</dbReference>
<dbReference type="SMART" id="SM00862">
    <property type="entry name" value="Trans_reg_C"/>
    <property type="match status" value="1"/>
</dbReference>
<dbReference type="InterPro" id="IPR001867">
    <property type="entry name" value="OmpR/PhoB-type_DNA-bd"/>
</dbReference>
<dbReference type="PROSITE" id="PS50110">
    <property type="entry name" value="RESPONSE_REGULATORY"/>
    <property type="match status" value="1"/>
</dbReference>
<name>A0A916N8C9_9FLAO</name>
<evidence type="ECO:0000259" key="7">
    <source>
        <dbReference type="PROSITE" id="PS51755"/>
    </source>
</evidence>
<dbReference type="InterPro" id="IPR001789">
    <property type="entry name" value="Sig_transdc_resp-reg_receiver"/>
</dbReference>
<keyword evidence="1 4" id="KW-0597">Phosphoprotein</keyword>
<dbReference type="GO" id="GO:0032993">
    <property type="term" value="C:protein-DNA complex"/>
    <property type="evidence" value="ECO:0007669"/>
    <property type="project" value="TreeGrafter"/>
</dbReference>
<dbReference type="SUPFAM" id="SSF46894">
    <property type="entry name" value="C-terminal effector domain of the bipartite response regulators"/>
    <property type="match status" value="1"/>
</dbReference>
<evidence type="ECO:0000256" key="2">
    <source>
        <dbReference type="ARBA" id="ARBA00023012"/>
    </source>
</evidence>
<protein>
    <submittedName>
        <fullName evidence="8">Response regulator MprA</fullName>
    </submittedName>
</protein>
<dbReference type="SUPFAM" id="SSF52172">
    <property type="entry name" value="CheY-like"/>
    <property type="match status" value="1"/>
</dbReference>
<feature type="domain" description="OmpR/PhoB-type" evidence="7">
    <location>
        <begin position="130"/>
        <end position="227"/>
    </location>
</feature>
<feature type="modified residue" description="4-aspartylphosphate" evidence="4">
    <location>
        <position position="55"/>
    </location>
</feature>
<evidence type="ECO:0000256" key="4">
    <source>
        <dbReference type="PROSITE-ProRule" id="PRU00169"/>
    </source>
</evidence>
<dbReference type="InterPro" id="IPR016032">
    <property type="entry name" value="Sig_transdc_resp-reg_C-effctor"/>
</dbReference>
<evidence type="ECO:0000256" key="5">
    <source>
        <dbReference type="PROSITE-ProRule" id="PRU01091"/>
    </source>
</evidence>
<dbReference type="Gene3D" id="3.40.50.2300">
    <property type="match status" value="1"/>
</dbReference>
<dbReference type="CDD" id="cd17574">
    <property type="entry name" value="REC_OmpR"/>
    <property type="match status" value="1"/>
</dbReference>